<sequence>MLRYALWGRLGKAILHALRSPAVIAGRYKRNRAISGKYRSTVICARNSTSNLFLLPKRYDRCCNNFSIYPHGHYEGGEGFLVMVMAFGEMNDQSTSQECGVIRNGLPNRRHFICAEILIHHE</sequence>
<reference evidence="1 3" key="1">
    <citation type="journal article" date="2014" name="BMC Genomics">
        <title>Genome sequence of Anopheles sinensis provides insight into genetics basis of mosquito competence for malaria parasites.</title>
        <authorList>
            <person name="Zhou D."/>
            <person name="Zhang D."/>
            <person name="Ding G."/>
            <person name="Shi L."/>
            <person name="Hou Q."/>
            <person name="Ye Y."/>
            <person name="Xu Y."/>
            <person name="Zhou H."/>
            <person name="Xiong C."/>
            <person name="Li S."/>
            <person name="Yu J."/>
            <person name="Hong S."/>
            <person name="Yu X."/>
            <person name="Zou P."/>
            <person name="Chen C."/>
            <person name="Chang X."/>
            <person name="Wang W."/>
            <person name="Lv Y."/>
            <person name="Sun Y."/>
            <person name="Ma L."/>
            <person name="Shen B."/>
            <person name="Zhu C."/>
        </authorList>
    </citation>
    <scope>NUCLEOTIDE SEQUENCE [LARGE SCALE GENOMIC DNA]</scope>
</reference>
<evidence type="ECO:0000313" key="3">
    <source>
        <dbReference type="Proteomes" id="UP000030765"/>
    </source>
</evidence>
<name>A0A084VMD7_ANOSI</name>
<dbReference type="VEuPathDB" id="VectorBase:ASIC006461"/>
<accession>A0A084VMD7</accession>
<proteinExistence type="predicted"/>
<gene>
    <name evidence="1" type="ORF">ZHAS_00006461</name>
</gene>
<dbReference type="EMBL" id="KE524975">
    <property type="protein sequence ID" value="KFB39131.1"/>
    <property type="molecule type" value="Genomic_DNA"/>
</dbReference>
<protein>
    <submittedName>
        <fullName evidence="1 2">Uncharacterized protein</fullName>
    </submittedName>
</protein>
<reference evidence="2" key="2">
    <citation type="submission" date="2020-05" db="UniProtKB">
        <authorList>
            <consortium name="EnsemblMetazoa"/>
        </authorList>
    </citation>
    <scope>IDENTIFICATION</scope>
</reference>
<dbReference type="EnsemblMetazoa" id="ASIC006461-RA">
    <property type="protein sequence ID" value="ASIC006461-PA"/>
    <property type="gene ID" value="ASIC006461"/>
</dbReference>
<organism evidence="1">
    <name type="scientific">Anopheles sinensis</name>
    <name type="common">Mosquito</name>
    <dbReference type="NCBI Taxonomy" id="74873"/>
    <lineage>
        <taxon>Eukaryota</taxon>
        <taxon>Metazoa</taxon>
        <taxon>Ecdysozoa</taxon>
        <taxon>Arthropoda</taxon>
        <taxon>Hexapoda</taxon>
        <taxon>Insecta</taxon>
        <taxon>Pterygota</taxon>
        <taxon>Neoptera</taxon>
        <taxon>Endopterygota</taxon>
        <taxon>Diptera</taxon>
        <taxon>Nematocera</taxon>
        <taxon>Culicoidea</taxon>
        <taxon>Culicidae</taxon>
        <taxon>Anophelinae</taxon>
        <taxon>Anopheles</taxon>
    </lineage>
</organism>
<keyword evidence="3" id="KW-1185">Reference proteome</keyword>
<dbReference type="AlphaFoldDB" id="A0A084VMD7"/>
<evidence type="ECO:0000313" key="1">
    <source>
        <dbReference type="EMBL" id="KFB39131.1"/>
    </source>
</evidence>
<dbReference type="Proteomes" id="UP000030765">
    <property type="component" value="Unassembled WGS sequence"/>
</dbReference>
<dbReference type="EMBL" id="ATLV01014586">
    <property type="status" value="NOT_ANNOTATED_CDS"/>
    <property type="molecule type" value="Genomic_DNA"/>
</dbReference>
<evidence type="ECO:0000313" key="2">
    <source>
        <dbReference type="EnsemblMetazoa" id="ASIC006461-PA"/>
    </source>
</evidence>